<evidence type="ECO:0000313" key="1">
    <source>
        <dbReference type="EMBL" id="SDQ09601.1"/>
    </source>
</evidence>
<dbReference type="STRING" id="311333.SAMN05421664_0456"/>
<organism evidence="1 2">
    <name type="scientific">Chryseobacterium soldanellicola</name>
    <dbReference type="NCBI Taxonomy" id="311333"/>
    <lineage>
        <taxon>Bacteria</taxon>
        <taxon>Pseudomonadati</taxon>
        <taxon>Bacteroidota</taxon>
        <taxon>Flavobacteriia</taxon>
        <taxon>Flavobacteriales</taxon>
        <taxon>Weeksellaceae</taxon>
        <taxon>Chryseobacterium group</taxon>
        <taxon>Chryseobacterium</taxon>
    </lineage>
</organism>
<accession>A0A1H0Y3F5</accession>
<dbReference type="RefSeq" id="WP_089753235.1">
    <property type="nucleotide sequence ID" value="NZ_FNKL01000001.1"/>
</dbReference>
<evidence type="ECO:0000313" key="2">
    <source>
        <dbReference type="Proteomes" id="UP000199627"/>
    </source>
</evidence>
<gene>
    <name evidence="1" type="ORF">SAMN05421664_0456</name>
</gene>
<dbReference type="OrthoDB" id="1262909at2"/>
<dbReference type="EMBL" id="FNKL01000001">
    <property type="protein sequence ID" value="SDQ09601.1"/>
    <property type="molecule type" value="Genomic_DNA"/>
</dbReference>
<dbReference type="AlphaFoldDB" id="A0A1H0Y3F5"/>
<reference evidence="2" key="1">
    <citation type="submission" date="2016-10" db="EMBL/GenBank/DDBJ databases">
        <authorList>
            <person name="Varghese N."/>
            <person name="Submissions S."/>
        </authorList>
    </citation>
    <scope>NUCLEOTIDE SEQUENCE [LARGE SCALE GENOMIC DNA]</scope>
    <source>
        <strain evidence="2">DSM 17072</strain>
    </source>
</reference>
<keyword evidence="2" id="KW-1185">Reference proteome</keyword>
<dbReference type="Proteomes" id="UP000199627">
    <property type="component" value="Unassembled WGS sequence"/>
</dbReference>
<protein>
    <submittedName>
        <fullName evidence="1">Uncharacterized protein</fullName>
    </submittedName>
</protein>
<proteinExistence type="predicted"/>
<sequence>MNNKVKIALALLVGGSLVFLSKRRKKNNKLKKFTAPDGNIYRENQIYRTFDNKLYKNGKQIHFDVPEADLQTSAANNFEGNTIENISSYQAQAVNKNVNYHQKGNRHQ</sequence>
<name>A0A1H0Y3F5_9FLAO</name>